<accession>A0A345P9Y5</accession>
<keyword evidence="1" id="KW-0812">Transmembrane</keyword>
<sequence>MPAIKLNAEWSNLMQQYKADHQDPRNQRCHSIGIPLILASLPIGATVIGLPIAVPLFTVGWGFQFVGHYFEGKKPSFTEDRRQLLVGALWWAQKQGLKVVETKTPA</sequence>
<dbReference type="Proteomes" id="UP000253940">
    <property type="component" value="Chromosome"/>
</dbReference>
<gene>
    <name evidence="2" type="ORF">HYN46_15345</name>
</gene>
<dbReference type="AlphaFoldDB" id="A0A345P9Y5"/>
<dbReference type="RefSeq" id="WP_114900202.1">
    <property type="nucleotide sequence ID" value="NZ_CP031222.1"/>
</dbReference>
<proteinExistence type="predicted"/>
<keyword evidence="1" id="KW-1133">Transmembrane helix</keyword>
<dbReference type="InterPro" id="IPR009305">
    <property type="entry name" value="Mpo1-like"/>
</dbReference>
<dbReference type="Pfam" id="PF06127">
    <property type="entry name" value="Mpo1-like"/>
    <property type="match status" value="1"/>
</dbReference>
<keyword evidence="1" id="KW-0472">Membrane</keyword>
<evidence type="ECO:0000313" key="3">
    <source>
        <dbReference type="Proteomes" id="UP000253940"/>
    </source>
</evidence>
<evidence type="ECO:0000313" key="2">
    <source>
        <dbReference type="EMBL" id="AXI04094.1"/>
    </source>
</evidence>
<keyword evidence="3" id="KW-1185">Reference proteome</keyword>
<organism evidence="2 3">
    <name type="scientific">Aquirhabdus parva</name>
    <dbReference type="NCBI Taxonomy" id="2283318"/>
    <lineage>
        <taxon>Bacteria</taxon>
        <taxon>Pseudomonadati</taxon>
        <taxon>Pseudomonadota</taxon>
        <taxon>Gammaproteobacteria</taxon>
        <taxon>Moraxellales</taxon>
        <taxon>Moraxellaceae</taxon>
        <taxon>Aquirhabdus</taxon>
    </lineage>
</organism>
<evidence type="ECO:0000256" key="1">
    <source>
        <dbReference type="SAM" id="Phobius"/>
    </source>
</evidence>
<dbReference type="EMBL" id="CP031222">
    <property type="protein sequence ID" value="AXI04094.1"/>
    <property type="molecule type" value="Genomic_DNA"/>
</dbReference>
<feature type="transmembrane region" description="Helical" evidence="1">
    <location>
        <begin position="32"/>
        <end position="54"/>
    </location>
</feature>
<dbReference type="OrthoDB" id="5515308at2"/>
<dbReference type="KEGG" id="mbah:HYN46_15345"/>
<reference evidence="2 3" key="1">
    <citation type="submission" date="2018-07" db="EMBL/GenBank/DDBJ databases">
        <title>Genome sequencing of Moraxellaceae gen. HYN0046.</title>
        <authorList>
            <person name="Kim M."/>
            <person name="Yi H."/>
        </authorList>
    </citation>
    <scope>NUCLEOTIDE SEQUENCE [LARGE SCALE GENOMIC DNA]</scope>
    <source>
        <strain evidence="2 3">HYN0046</strain>
    </source>
</reference>
<protein>
    <submittedName>
        <fullName evidence="2">DUF962 domain-containing protein</fullName>
    </submittedName>
</protein>
<name>A0A345P9Y5_9GAMM</name>